<dbReference type="GO" id="GO:0005737">
    <property type="term" value="C:cytoplasm"/>
    <property type="evidence" value="ECO:0007669"/>
    <property type="project" value="TreeGrafter"/>
</dbReference>
<reference evidence="2 3" key="1">
    <citation type="journal article" date="2019" name="Environ. Microbiol.">
        <title>Genomics insights into ecotype formation of ammonia-oxidizing archaea in the deep ocean.</title>
        <authorList>
            <person name="Wang Y."/>
            <person name="Huang J.M."/>
            <person name="Cui G.J."/>
            <person name="Nunoura T."/>
            <person name="Takaki Y."/>
            <person name="Li W.L."/>
            <person name="Li J."/>
            <person name="Gao Z.M."/>
            <person name="Takai K."/>
            <person name="Zhang A.Q."/>
            <person name="Stepanauskas R."/>
        </authorList>
    </citation>
    <scope>NUCLEOTIDE SEQUENCE [LARGE SCALE GENOMIC DNA]</scope>
    <source>
        <strain evidence="2 3">C4</strain>
    </source>
</reference>
<dbReference type="PANTHER" id="PTHR46522">
    <property type="entry name" value="CYTIDINE MONOPHOSPHATE-N-ACETYLNEURAMINIC ACID HYDROXYLASE"/>
    <property type="match status" value="1"/>
</dbReference>
<evidence type="ECO:0000313" key="2">
    <source>
        <dbReference type="EMBL" id="NWJ29655.1"/>
    </source>
</evidence>
<dbReference type="Pfam" id="PF13483">
    <property type="entry name" value="Lactamase_B_3"/>
    <property type="match status" value="1"/>
</dbReference>
<comment type="similarity">
    <text evidence="1">Belongs to the CMP-Neu5Ac hydroxylase family.</text>
</comment>
<gene>
    <name evidence="2" type="ORF">HX850_01880</name>
</gene>
<dbReference type="GO" id="GO:0030338">
    <property type="term" value="F:CMP-N-acetylneuraminate monooxygenase activity"/>
    <property type="evidence" value="ECO:0007669"/>
    <property type="project" value="TreeGrafter"/>
</dbReference>
<dbReference type="InterPro" id="IPR027033">
    <property type="entry name" value="Cnh"/>
</dbReference>
<dbReference type="EMBL" id="JACATK010000005">
    <property type="protein sequence ID" value="NWJ29655.1"/>
    <property type="molecule type" value="Genomic_DNA"/>
</dbReference>
<proteinExistence type="inferred from homology"/>
<dbReference type="PANTHER" id="PTHR46522:SF1">
    <property type="entry name" value="INACTIVE CYTIDINE MONOPHOSPHATE-N-ACETYLNEURAMINIC ACID HYDROXYLASE"/>
    <property type="match status" value="1"/>
</dbReference>
<organism evidence="2 3">
    <name type="scientific">Marine Group I thaumarchaeote</name>
    <dbReference type="NCBI Taxonomy" id="2511932"/>
    <lineage>
        <taxon>Archaea</taxon>
        <taxon>Nitrososphaerota</taxon>
        <taxon>Marine Group I</taxon>
    </lineage>
</organism>
<keyword evidence="2" id="KW-0378">Hydrolase</keyword>
<sequence>MKVIFQQSACVLIEGNGVKILNDPWLVDGAYIGSWHIYPPYEFQPNEFDDVDYIYISHIHPDHFNEKTLARLNKDIPVLIHSFPIKVLKKNIEKLGFRTIEIEHDSRTHLKNNIHINILAADNCDPQLCGKYIGCANLQSPSGSNWIDTMCVIDDGNQVIVNTNDCPYELAQSAAMRIKNNYDHVDMLLNGYSGASAYPHMFEMTENEKIIAANKKKSINYQRGENYIKLLEPRYFMPFSGRYTLGGKLSIHNGKTGEPELEEGFNHLVSVIDQNKSKGILLNSKETFDLTTETSSKSYVPINPEKKKLYIKNVLSKRILDYENDIDPSTEKLKQLFIKSYERFEKMRKKFNYISDTVIIIDFSTPEFVVISCKGGGINFVNKEKIPTYEKYVKLSVDKKLLKRLLEGPSKAHWNIAEGGGHIYFKRVPEKYELALFYCLYNLYA</sequence>
<comment type="caution">
    <text evidence="2">The sequence shown here is derived from an EMBL/GenBank/DDBJ whole genome shotgun (WGS) entry which is preliminary data.</text>
</comment>
<evidence type="ECO:0000313" key="3">
    <source>
        <dbReference type="Proteomes" id="UP000568446"/>
    </source>
</evidence>
<dbReference type="InterPro" id="IPR036866">
    <property type="entry name" value="RibonucZ/Hydroxyglut_hydro"/>
</dbReference>
<dbReference type="SUPFAM" id="SSF56281">
    <property type="entry name" value="Metallo-hydrolase/oxidoreductase"/>
    <property type="match status" value="1"/>
</dbReference>
<dbReference type="Gene3D" id="3.60.15.10">
    <property type="entry name" value="Ribonuclease Z/Hydroxyacylglutathione hydrolase-like"/>
    <property type="match status" value="1"/>
</dbReference>
<name>A0A7K4ML15_9ARCH</name>
<accession>A0A7K4ML15</accession>
<protein>
    <submittedName>
        <fullName evidence="2">MBL fold metallo-hydrolase</fullName>
    </submittedName>
</protein>
<dbReference type="AlphaFoldDB" id="A0A7K4ML15"/>
<dbReference type="GO" id="GO:0046381">
    <property type="term" value="P:CMP-N-acetylneuraminate metabolic process"/>
    <property type="evidence" value="ECO:0007669"/>
    <property type="project" value="TreeGrafter"/>
</dbReference>
<evidence type="ECO:0000256" key="1">
    <source>
        <dbReference type="ARBA" id="ARBA00010303"/>
    </source>
</evidence>
<dbReference type="GO" id="GO:0016787">
    <property type="term" value="F:hydrolase activity"/>
    <property type="evidence" value="ECO:0007669"/>
    <property type="project" value="UniProtKB-KW"/>
</dbReference>
<dbReference type="Proteomes" id="UP000568446">
    <property type="component" value="Unassembled WGS sequence"/>
</dbReference>